<dbReference type="GO" id="GO:0043111">
    <property type="term" value="P:replication fork arrest"/>
    <property type="evidence" value="ECO:0007669"/>
    <property type="project" value="TreeGrafter"/>
</dbReference>
<name>A0A5E4NIN3_9HEMI</name>
<evidence type="ECO:0000256" key="1">
    <source>
        <dbReference type="SAM" id="MobiDB-lite"/>
    </source>
</evidence>
<dbReference type="GO" id="GO:0000076">
    <property type="term" value="P:DNA replication checkpoint signaling"/>
    <property type="evidence" value="ECO:0007669"/>
    <property type="project" value="TreeGrafter"/>
</dbReference>
<organism evidence="2 3">
    <name type="scientific">Cinara cedri</name>
    <dbReference type="NCBI Taxonomy" id="506608"/>
    <lineage>
        <taxon>Eukaryota</taxon>
        <taxon>Metazoa</taxon>
        <taxon>Ecdysozoa</taxon>
        <taxon>Arthropoda</taxon>
        <taxon>Hexapoda</taxon>
        <taxon>Insecta</taxon>
        <taxon>Pterygota</taxon>
        <taxon>Neoptera</taxon>
        <taxon>Paraneoptera</taxon>
        <taxon>Hemiptera</taxon>
        <taxon>Sternorrhyncha</taxon>
        <taxon>Aphidomorpha</taxon>
        <taxon>Aphidoidea</taxon>
        <taxon>Aphididae</taxon>
        <taxon>Lachninae</taxon>
        <taxon>Cinara</taxon>
    </lineage>
</organism>
<gene>
    <name evidence="2" type="ORF">CINCED_3A012342</name>
</gene>
<dbReference type="PANTHER" id="PTHR22940:SF5">
    <property type="entry name" value="PROTEIN TIMELESS"/>
    <property type="match status" value="1"/>
</dbReference>
<dbReference type="GO" id="GO:0003677">
    <property type="term" value="F:DNA binding"/>
    <property type="evidence" value="ECO:0007669"/>
    <property type="project" value="TreeGrafter"/>
</dbReference>
<keyword evidence="3" id="KW-1185">Reference proteome</keyword>
<dbReference type="PANTHER" id="PTHR22940">
    <property type="entry name" value="TIMEOUT/TIMELESS-2"/>
    <property type="match status" value="1"/>
</dbReference>
<dbReference type="GO" id="GO:0031298">
    <property type="term" value="C:replication fork protection complex"/>
    <property type="evidence" value="ECO:0007669"/>
    <property type="project" value="TreeGrafter"/>
</dbReference>
<accession>A0A5E4NIN3</accession>
<proteinExistence type="predicted"/>
<feature type="compositionally biased region" description="Polar residues" evidence="1">
    <location>
        <begin position="184"/>
        <end position="194"/>
    </location>
</feature>
<evidence type="ECO:0000313" key="2">
    <source>
        <dbReference type="EMBL" id="VVC44778.1"/>
    </source>
</evidence>
<feature type="compositionally biased region" description="Low complexity" evidence="1">
    <location>
        <begin position="172"/>
        <end position="183"/>
    </location>
</feature>
<dbReference type="OrthoDB" id="6429365at2759"/>
<dbReference type="GO" id="GO:0009649">
    <property type="term" value="P:entrainment of circadian clock"/>
    <property type="evidence" value="ECO:0007669"/>
    <property type="project" value="TreeGrafter"/>
</dbReference>
<feature type="region of interest" description="Disordered" evidence="1">
    <location>
        <begin position="171"/>
        <end position="198"/>
    </location>
</feature>
<reference evidence="2 3" key="1">
    <citation type="submission" date="2019-08" db="EMBL/GenBank/DDBJ databases">
        <authorList>
            <person name="Alioto T."/>
            <person name="Alioto T."/>
            <person name="Gomez Garrido J."/>
        </authorList>
    </citation>
    <scope>NUCLEOTIDE SEQUENCE [LARGE SCALE GENOMIC DNA]</scope>
</reference>
<dbReference type="InterPro" id="IPR044998">
    <property type="entry name" value="Timeless"/>
</dbReference>
<dbReference type="AlphaFoldDB" id="A0A5E4NIN3"/>
<dbReference type="EMBL" id="CABPRJ010002387">
    <property type="protein sequence ID" value="VVC44778.1"/>
    <property type="molecule type" value="Genomic_DNA"/>
</dbReference>
<evidence type="ECO:0000313" key="3">
    <source>
        <dbReference type="Proteomes" id="UP000325440"/>
    </source>
</evidence>
<protein>
    <submittedName>
        <fullName evidence="2">Timeless protein</fullName>
    </submittedName>
</protein>
<sequence length="652" mass="76065">MIAVKDDNILKTIIKILVNIMTPIERLVQIDQFCKDENGYSTVLKHNRMLATNKIAFNNVNAIKRVIHVIKENILKLSSYQGLSGNSNTIIICDCLYLIKYILQSPNDQHQNDLLWILFSEKFGKIIIKIIENPNRRHWAVLITELIALIFKNQHVDHMTKLLNETNKFMKNSSSEDNESNTSPCPKSRTNSSQDEFESDENDIECHYECTLNQIPITFKEKLYDINSLENKDDNSLIGLQQNVHSKPFNDTLKIKTAFKEPTVIYNLKRNNKQNNKVLKKYSKKQKKELTTQQKLFMKNKKITSNSTDNKNQAFQIMKNIKLNFKIIPKHTPSQECISYFLQKFTVDFLQNGFNTLVDEIYNLVTTTTHQCIDSSLYFWILTYFCRFCKLNKINLKSVRGIVSLKLISYIVQEGFKVSEQLMIAKHNKSPAINLLVRHLHLVIMAIKEVIKTIEFYRLTAEGFPFFVEIIKDIKNSGNNSTESINTWAKDLKSIFVLLIHQYDSNIQVIDYLQDLIVANHMIISLFDNFKNCWNFSDSITAHIKKFAAYDIMFNYGTVLQNYKKNDAVVNEAVFTMMHHIIGEVENTTVLFQPTIMKTFLKIYEEENEVYQRWSDLIECMIHMFLQMPKFNKFGCRNQFDGTLELPSSPLK</sequence>
<dbReference type="GO" id="GO:0006281">
    <property type="term" value="P:DNA repair"/>
    <property type="evidence" value="ECO:0007669"/>
    <property type="project" value="TreeGrafter"/>
</dbReference>
<dbReference type="Proteomes" id="UP000325440">
    <property type="component" value="Unassembled WGS sequence"/>
</dbReference>